<geneLocation type="plasmid" evidence="1 2">
    <name>pSC2</name>
</geneLocation>
<gene>
    <name evidence="1" type="ORF">PPSC2_26960</name>
</gene>
<reference evidence="1 2" key="1">
    <citation type="journal article" date="2011" name="J. Bacteriol.">
        <title>Complete genome sequence of Paenibacillus polymyxa SC2, a strain of plant growth-promoting Rhizobacterium with broad-spectrum antimicrobial activity.</title>
        <authorList>
            <person name="Ma M."/>
            <person name="Wang C."/>
            <person name="Ding Y."/>
            <person name="Li L."/>
            <person name="Shen D."/>
            <person name="Jiang X."/>
            <person name="Guan D."/>
            <person name="Cao F."/>
            <person name="Chen H."/>
            <person name="Feng R."/>
            <person name="Wang X."/>
            <person name="Ge Y."/>
            <person name="Yao L."/>
            <person name="Bing X."/>
            <person name="Yang X."/>
            <person name="Li J."/>
            <person name="Du B."/>
        </authorList>
    </citation>
    <scope>NUCLEOTIDE SEQUENCE [LARGE SCALE GENOMIC DNA]</scope>
    <source>
        <strain evidence="1 2">SC2</strain>
        <plasmid evidence="2">pSC2</plasmid>
    </source>
</reference>
<sequence>MEFNLDEYQRGNGKRYVCNDYKGFKIIVVVASQANLQKGLGGGSIKSLIMHPLSGKFISYDYSNGNWQNGYIPPEEIRSIVEDIVRYFDSEITMDWNHEAKKIKTLPRGTKHIS</sequence>
<dbReference type="RefSeq" id="WP_013386049.1">
    <property type="nucleotide sequence ID" value="NC_014628.2"/>
</dbReference>
<dbReference type="Proteomes" id="UP000006868">
    <property type="component" value="Plasmid pSC2"/>
</dbReference>
<protein>
    <submittedName>
        <fullName evidence="1">Uncharacterized protein</fullName>
    </submittedName>
</protein>
<keyword evidence="1" id="KW-0614">Plasmid</keyword>
<evidence type="ECO:0000313" key="1">
    <source>
        <dbReference type="EMBL" id="ADO59635.1"/>
    </source>
</evidence>
<dbReference type="HOGENOM" id="CLU_2118659_0_0_9"/>
<proteinExistence type="predicted"/>
<dbReference type="PATRIC" id="fig|886882.15.peg.5700"/>
<accession>E3EJN7</accession>
<name>E3EJN7_PAEPS</name>
<evidence type="ECO:0000313" key="2">
    <source>
        <dbReference type="Proteomes" id="UP000006868"/>
    </source>
</evidence>
<dbReference type="KEGG" id="ppm:PPSC2_26960"/>
<dbReference type="EMBL" id="CP002214">
    <property type="protein sequence ID" value="ADO59635.1"/>
    <property type="molecule type" value="Genomic_DNA"/>
</dbReference>
<organism evidence="1 2">
    <name type="scientific">Paenibacillus polymyxa (strain SC2)</name>
    <name type="common">Bacillus polymyxa</name>
    <dbReference type="NCBI Taxonomy" id="886882"/>
    <lineage>
        <taxon>Bacteria</taxon>
        <taxon>Bacillati</taxon>
        <taxon>Bacillota</taxon>
        <taxon>Bacilli</taxon>
        <taxon>Bacillales</taxon>
        <taxon>Paenibacillaceae</taxon>
        <taxon>Paenibacillus</taxon>
    </lineage>
</organism>
<dbReference type="AlphaFoldDB" id="E3EJN7"/>